<dbReference type="Gene3D" id="3.10.450.50">
    <property type="match status" value="1"/>
</dbReference>
<dbReference type="InterPro" id="IPR032710">
    <property type="entry name" value="NTF2-like_dom_sf"/>
</dbReference>
<dbReference type="Proteomes" id="UP000038040">
    <property type="component" value="Unplaced"/>
</dbReference>
<evidence type="ECO:0000313" key="2">
    <source>
        <dbReference type="Proteomes" id="UP000038040"/>
    </source>
</evidence>
<dbReference type="Pfam" id="PF08332">
    <property type="entry name" value="CaMKII_AD"/>
    <property type="match status" value="1"/>
</dbReference>
<accession>A0A0N4U9F9</accession>
<name>A0A0N4U9F9_DRAME</name>
<dbReference type="GO" id="GO:0005516">
    <property type="term" value="F:calmodulin binding"/>
    <property type="evidence" value="ECO:0007669"/>
    <property type="project" value="InterPro"/>
</dbReference>
<evidence type="ECO:0000313" key="3">
    <source>
        <dbReference type="WBParaSite" id="DME_0000371901-mRNA-1"/>
    </source>
</evidence>
<dbReference type="InterPro" id="IPR013543">
    <property type="entry name" value="Ca/CaM-dep_prot_kinase-assoc"/>
</dbReference>
<dbReference type="SUPFAM" id="SSF54427">
    <property type="entry name" value="NTF2-like"/>
    <property type="match status" value="1"/>
</dbReference>
<reference evidence="3" key="1">
    <citation type="submission" date="2017-02" db="UniProtKB">
        <authorList>
            <consortium name="WormBaseParasite"/>
        </authorList>
    </citation>
    <scope>IDENTIFICATION</scope>
</reference>
<dbReference type="AlphaFoldDB" id="A0A0N4U9F9"/>
<feature type="domain" description="Calcium/calmodulin-dependent protein kinase II association-domain" evidence="1">
    <location>
        <begin position="1"/>
        <end position="90"/>
    </location>
</feature>
<sequence>LGNLIEGMEFHRFYFDSSSTSRSPKIHTTLLNPNVHMIGDEGACIAYIRLTQYIDKMGEARSRQAQETRVWQKRNGRGWCCIHVHRTGAPSSVNAACDHHN</sequence>
<evidence type="ECO:0000259" key="1">
    <source>
        <dbReference type="Pfam" id="PF08332"/>
    </source>
</evidence>
<protein>
    <submittedName>
        <fullName evidence="3">CaMKII_AD domain-containing protein</fullName>
    </submittedName>
</protein>
<dbReference type="WBParaSite" id="DME_0000371901-mRNA-1">
    <property type="protein sequence ID" value="DME_0000371901-mRNA-1"/>
    <property type="gene ID" value="DME_0000371901"/>
</dbReference>
<proteinExistence type="predicted"/>
<organism evidence="2 3">
    <name type="scientific">Dracunculus medinensis</name>
    <name type="common">Guinea worm</name>
    <dbReference type="NCBI Taxonomy" id="318479"/>
    <lineage>
        <taxon>Eukaryota</taxon>
        <taxon>Metazoa</taxon>
        <taxon>Ecdysozoa</taxon>
        <taxon>Nematoda</taxon>
        <taxon>Chromadorea</taxon>
        <taxon>Rhabditida</taxon>
        <taxon>Spirurina</taxon>
        <taxon>Dracunculoidea</taxon>
        <taxon>Dracunculidae</taxon>
        <taxon>Dracunculus</taxon>
    </lineage>
</organism>
<dbReference type="GO" id="GO:0004683">
    <property type="term" value="F:calcium/calmodulin-dependent protein kinase activity"/>
    <property type="evidence" value="ECO:0007669"/>
    <property type="project" value="InterPro"/>
</dbReference>